<dbReference type="PROSITE" id="PS00041">
    <property type="entry name" value="HTH_ARAC_FAMILY_1"/>
    <property type="match status" value="1"/>
</dbReference>
<evidence type="ECO:0000256" key="3">
    <source>
        <dbReference type="ARBA" id="ARBA00023163"/>
    </source>
</evidence>
<protein>
    <submittedName>
        <fullName evidence="5">AraC-type DNA-binding protein</fullName>
    </submittedName>
</protein>
<dbReference type="PRINTS" id="PR00032">
    <property type="entry name" value="HTHARAC"/>
</dbReference>
<dbReference type="STRING" id="1484053.SAMN05444274_10930"/>
<dbReference type="GO" id="GO:0043565">
    <property type="term" value="F:sequence-specific DNA binding"/>
    <property type="evidence" value="ECO:0007669"/>
    <property type="project" value="InterPro"/>
</dbReference>
<keyword evidence="2 5" id="KW-0238">DNA-binding</keyword>
<dbReference type="Proteomes" id="UP000184164">
    <property type="component" value="Unassembled WGS sequence"/>
</dbReference>
<evidence type="ECO:0000259" key="4">
    <source>
        <dbReference type="PROSITE" id="PS01124"/>
    </source>
</evidence>
<feature type="domain" description="HTH araC/xylS-type" evidence="4">
    <location>
        <begin position="182"/>
        <end position="280"/>
    </location>
</feature>
<organism evidence="5 6">
    <name type="scientific">Mariniphaga anaerophila</name>
    <dbReference type="NCBI Taxonomy" id="1484053"/>
    <lineage>
        <taxon>Bacteria</taxon>
        <taxon>Pseudomonadati</taxon>
        <taxon>Bacteroidota</taxon>
        <taxon>Bacteroidia</taxon>
        <taxon>Marinilabiliales</taxon>
        <taxon>Prolixibacteraceae</taxon>
        <taxon>Mariniphaga</taxon>
    </lineage>
</organism>
<dbReference type="PANTHER" id="PTHR43280:SF27">
    <property type="entry name" value="TRANSCRIPTIONAL REGULATOR MTLR"/>
    <property type="match status" value="1"/>
</dbReference>
<dbReference type="InterPro" id="IPR018060">
    <property type="entry name" value="HTH_AraC"/>
</dbReference>
<keyword evidence="6" id="KW-1185">Reference proteome</keyword>
<dbReference type="SMART" id="SM00342">
    <property type="entry name" value="HTH_ARAC"/>
    <property type="match status" value="1"/>
</dbReference>
<dbReference type="InterPro" id="IPR014710">
    <property type="entry name" value="RmlC-like_jellyroll"/>
</dbReference>
<dbReference type="InterPro" id="IPR011051">
    <property type="entry name" value="RmlC_Cupin_sf"/>
</dbReference>
<dbReference type="Gene3D" id="1.10.10.60">
    <property type="entry name" value="Homeodomain-like"/>
    <property type="match status" value="2"/>
</dbReference>
<dbReference type="OrthoDB" id="2569619at2"/>
<dbReference type="SUPFAM" id="SSF46689">
    <property type="entry name" value="Homeodomain-like"/>
    <property type="match status" value="2"/>
</dbReference>
<dbReference type="PANTHER" id="PTHR43280">
    <property type="entry name" value="ARAC-FAMILY TRANSCRIPTIONAL REGULATOR"/>
    <property type="match status" value="1"/>
</dbReference>
<gene>
    <name evidence="5" type="ORF">SAMN05444274_10930</name>
</gene>
<keyword evidence="1" id="KW-0805">Transcription regulation</keyword>
<dbReference type="InterPro" id="IPR018062">
    <property type="entry name" value="HTH_AraC-typ_CS"/>
</dbReference>
<dbReference type="InterPro" id="IPR009057">
    <property type="entry name" value="Homeodomain-like_sf"/>
</dbReference>
<dbReference type="AlphaFoldDB" id="A0A1M5EH95"/>
<evidence type="ECO:0000313" key="6">
    <source>
        <dbReference type="Proteomes" id="UP000184164"/>
    </source>
</evidence>
<dbReference type="EMBL" id="FQUM01000009">
    <property type="protein sequence ID" value="SHF78432.1"/>
    <property type="molecule type" value="Genomic_DNA"/>
</dbReference>
<dbReference type="Pfam" id="PF12833">
    <property type="entry name" value="HTH_18"/>
    <property type="match status" value="1"/>
</dbReference>
<proteinExistence type="predicted"/>
<name>A0A1M5EH95_9BACT</name>
<evidence type="ECO:0000256" key="1">
    <source>
        <dbReference type="ARBA" id="ARBA00023015"/>
    </source>
</evidence>
<dbReference type="Gene3D" id="2.60.120.10">
    <property type="entry name" value="Jelly Rolls"/>
    <property type="match status" value="1"/>
</dbReference>
<sequence>MNTIEREITPLTDEDFFIVLNNFHAKFDFPVHYHPEYELNFVFNSKGKRIVGDSIQEYDDMDMVLIGPNTPHAWTGNNDHDDVRVITIQFQQDILSETTLNRKVMTPIRDMLFKSYRGIEFSKGIQNNFKSRLVELSDKSGFDSLLELLSILYDLSISRNQKLLSSSSYVNKYESSKSRRIKKVTDYIYENYHNQIKLKEVAEIVNMSDTAFSHFFKKRTHRSFSDFVNDVRVGNATRLLIESERTMAEIGYECGFNNLSNFNRIFKKKKGCTPSDFKKSQQMISKHQV</sequence>
<dbReference type="PROSITE" id="PS01124">
    <property type="entry name" value="HTH_ARAC_FAMILY_2"/>
    <property type="match status" value="1"/>
</dbReference>
<reference evidence="5 6" key="1">
    <citation type="submission" date="2016-11" db="EMBL/GenBank/DDBJ databases">
        <authorList>
            <person name="Jaros S."/>
            <person name="Januszkiewicz K."/>
            <person name="Wedrychowicz H."/>
        </authorList>
    </citation>
    <scope>NUCLEOTIDE SEQUENCE [LARGE SCALE GENOMIC DNA]</scope>
    <source>
        <strain evidence="5 6">DSM 26910</strain>
    </source>
</reference>
<evidence type="ECO:0000313" key="5">
    <source>
        <dbReference type="EMBL" id="SHF78432.1"/>
    </source>
</evidence>
<dbReference type="RefSeq" id="WP_073003001.1">
    <property type="nucleotide sequence ID" value="NZ_FQUM01000009.1"/>
</dbReference>
<evidence type="ECO:0000256" key="2">
    <source>
        <dbReference type="ARBA" id="ARBA00023125"/>
    </source>
</evidence>
<dbReference type="InterPro" id="IPR020449">
    <property type="entry name" value="Tscrpt_reg_AraC-type_HTH"/>
</dbReference>
<keyword evidence="3" id="KW-0804">Transcription</keyword>
<accession>A0A1M5EH95</accession>
<dbReference type="SUPFAM" id="SSF51182">
    <property type="entry name" value="RmlC-like cupins"/>
    <property type="match status" value="1"/>
</dbReference>
<dbReference type="GO" id="GO:0003700">
    <property type="term" value="F:DNA-binding transcription factor activity"/>
    <property type="evidence" value="ECO:0007669"/>
    <property type="project" value="InterPro"/>
</dbReference>